<evidence type="ECO:0000313" key="8">
    <source>
        <dbReference type="Proteomes" id="UP000218767"/>
    </source>
</evidence>
<accession>A0A2A4WUU7</accession>
<dbReference type="SUPFAM" id="SSF53686">
    <property type="entry name" value="Tryptophan synthase beta subunit-like PLP-dependent enzymes"/>
    <property type="match status" value="1"/>
</dbReference>
<name>A0A2A4WUU7_9GAMM</name>
<reference evidence="8" key="1">
    <citation type="submission" date="2017-08" db="EMBL/GenBank/DDBJ databases">
        <title>A dynamic microbial community with high functional redundancy inhabits the cold, oxic subseafloor aquifer.</title>
        <authorList>
            <person name="Tully B.J."/>
            <person name="Wheat C.G."/>
            <person name="Glazer B.T."/>
            <person name="Huber J.A."/>
        </authorList>
    </citation>
    <scope>NUCLEOTIDE SEQUENCE [LARGE SCALE GENOMIC DNA]</scope>
</reference>
<dbReference type="Proteomes" id="UP000218767">
    <property type="component" value="Unassembled WGS sequence"/>
</dbReference>
<dbReference type="AlphaFoldDB" id="A0A2A4WUU7"/>
<organism evidence="7 8">
    <name type="scientific">SAR86 cluster bacterium</name>
    <dbReference type="NCBI Taxonomy" id="2030880"/>
    <lineage>
        <taxon>Bacteria</taxon>
        <taxon>Pseudomonadati</taxon>
        <taxon>Pseudomonadota</taxon>
        <taxon>Gammaproteobacteria</taxon>
        <taxon>SAR86 cluster</taxon>
    </lineage>
</organism>
<dbReference type="GO" id="GO:0019148">
    <property type="term" value="F:D-cysteine desulfhydrase activity"/>
    <property type="evidence" value="ECO:0007669"/>
    <property type="project" value="TreeGrafter"/>
</dbReference>
<comment type="caution">
    <text evidence="7">The sequence shown here is derived from an EMBL/GenBank/DDBJ whole genome shotgun (WGS) entry which is preliminary data.</text>
</comment>
<evidence type="ECO:0000256" key="2">
    <source>
        <dbReference type="ARBA" id="ARBA00008639"/>
    </source>
</evidence>
<evidence type="ECO:0000256" key="5">
    <source>
        <dbReference type="PIRSR" id="PIRSR006278-2"/>
    </source>
</evidence>
<dbReference type="Pfam" id="PF00291">
    <property type="entry name" value="PALP"/>
    <property type="match status" value="1"/>
</dbReference>
<dbReference type="InterPro" id="IPR001926">
    <property type="entry name" value="TrpB-like_PALP"/>
</dbReference>
<dbReference type="InterPro" id="IPR036052">
    <property type="entry name" value="TrpB-like_PALP_sf"/>
</dbReference>
<feature type="modified residue" description="N6-(pyridoxal phosphate)lysine" evidence="5">
    <location>
        <position position="43"/>
    </location>
</feature>
<dbReference type="EMBL" id="NVUL01000109">
    <property type="protein sequence ID" value="PCI73996.1"/>
    <property type="molecule type" value="Genomic_DNA"/>
</dbReference>
<comment type="cofactor">
    <cofactor evidence="1">
        <name>pyridoxal 5'-phosphate</name>
        <dbReference type="ChEBI" id="CHEBI:597326"/>
    </cofactor>
</comment>
<gene>
    <name evidence="7" type="ORF">COB20_15605</name>
</gene>
<evidence type="ECO:0000256" key="3">
    <source>
        <dbReference type="ARBA" id="ARBA00022898"/>
    </source>
</evidence>
<feature type="non-terminal residue" evidence="7">
    <location>
        <position position="297"/>
    </location>
</feature>
<feature type="domain" description="Tryptophan synthase beta chain-like PALP" evidence="6">
    <location>
        <begin position="22"/>
        <end position="297"/>
    </location>
</feature>
<keyword evidence="3 5" id="KW-0663">Pyridoxal phosphate</keyword>
<proteinExistence type="inferred from homology"/>
<evidence type="ECO:0000313" key="7">
    <source>
        <dbReference type="EMBL" id="PCI73996.1"/>
    </source>
</evidence>
<dbReference type="PANTHER" id="PTHR43780:SF2">
    <property type="entry name" value="1-AMINOCYCLOPROPANE-1-CARBOXYLATE DEAMINASE-RELATED"/>
    <property type="match status" value="1"/>
</dbReference>
<sequence>MPVDISISKPPIEPLHCELLRRTGVSVNVLRLDKCHPQLAGNKWYKLKYNLLEFQQQPDLPILSFGGAYSNHLHALAAAGKLLGMRTIGVVRGEIPEPLNPVLAFAKEQGMSLLPVSRGDYRRKQHADFLDDLRIRFGDFHLLPEGGSNSLAIKGCEEIASLLKWQNADSKQLVALCCGTGTTMAGLINGLSKIESGSTPQVLGISVLKGDGYLQSEIMGQLQACGCTDPTDWRVDDTHHCGGYGRSNPALQSFLNEFAGFSDLPLEPVYTGKLFYALFDLIEKGVISAGTEIVAIH</sequence>
<dbReference type="PIRSF" id="PIRSF006278">
    <property type="entry name" value="ACCD_DCysDesulf"/>
    <property type="match status" value="1"/>
</dbReference>
<dbReference type="PANTHER" id="PTHR43780">
    <property type="entry name" value="1-AMINOCYCLOPROPANE-1-CARBOXYLATE DEAMINASE-RELATED"/>
    <property type="match status" value="1"/>
</dbReference>
<feature type="active site" description="Nucleophile" evidence="4">
    <location>
        <position position="70"/>
    </location>
</feature>
<dbReference type="Gene3D" id="3.40.50.1100">
    <property type="match status" value="2"/>
</dbReference>
<dbReference type="InterPro" id="IPR027278">
    <property type="entry name" value="ACCD_DCysDesulf"/>
</dbReference>
<evidence type="ECO:0000256" key="1">
    <source>
        <dbReference type="ARBA" id="ARBA00001933"/>
    </source>
</evidence>
<comment type="similarity">
    <text evidence="2">Belongs to the ACC deaminase/D-cysteine desulfhydrase family.</text>
</comment>
<evidence type="ECO:0000256" key="4">
    <source>
        <dbReference type="PIRSR" id="PIRSR006278-1"/>
    </source>
</evidence>
<evidence type="ECO:0000259" key="6">
    <source>
        <dbReference type="Pfam" id="PF00291"/>
    </source>
</evidence>
<protein>
    <submittedName>
        <fullName evidence="7">1-aminocyclopropane-1-carboxylate deaminase</fullName>
    </submittedName>
</protein>